<dbReference type="AlphaFoldDB" id="A0A5M3PJJ8"/>
<evidence type="ECO:0000256" key="1">
    <source>
        <dbReference type="ARBA" id="ARBA00003820"/>
    </source>
</evidence>
<dbReference type="PANTHER" id="PTHR30046">
    <property type="entry name" value="FLAGELLAR M-RING PROTEIN"/>
    <property type="match status" value="1"/>
</dbReference>
<dbReference type="EMBL" id="BGZH01000001">
    <property type="protein sequence ID" value="GBO83092.1"/>
    <property type="molecule type" value="Genomic_DNA"/>
</dbReference>
<feature type="domain" description="Flagellar M-ring N-terminal" evidence="15">
    <location>
        <begin position="62"/>
        <end position="237"/>
    </location>
</feature>
<evidence type="ECO:0000256" key="8">
    <source>
        <dbReference type="ARBA" id="ARBA00022989"/>
    </source>
</evidence>
<dbReference type="InterPro" id="IPR000067">
    <property type="entry name" value="FlgMring_FliF"/>
</dbReference>
<dbReference type="RefSeq" id="WP_136631529.1">
    <property type="nucleotide sequence ID" value="NZ_BGZH01000001.1"/>
</dbReference>
<dbReference type="Gene3D" id="3.30.300.30">
    <property type="match status" value="1"/>
</dbReference>
<evidence type="ECO:0000256" key="7">
    <source>
        <dbReference type="ARBA" id="ARBA00022692"/>
    </source>
</evidence>
<accession>A0A5M3PJJ8</accession>
<comment type="subcellular location">
    <subcellularLocation>
        <location evidence="2 12">Bacterial flagellum basal body</location>
    </subcellularLocation>
    <subcellularLocation>
        <location evidence="3">Cell membrane</location>
        <topology evidence="3">Multi-pass membrane protein</topology>
    </subcellularLocation>
</comment>
<keyword evidence="7 14" id="KW-0812">Transmembrane</keyword>
<dbReference type="Pfam" id="PF01514">
    <property type="entry name" value="YscJ_FliF"/>
    <property type="match status" value="1"/>
</dbReference>
<dbReference type="InterPro" id="IPR045851">
    <property type="entry name" value="AMP-bd_C_sf"/>
</dbReference>
<dbReference type="PANTHER" id="PTHR30046:SF0">
    <property type="entry name" value="FLAGELLAR M-RING PROTEIN"/>
    <property type="match status" value="1"/>
</dbReference>
<evidence type="ECO:0000313" key="20">
    <source>
        <dbReference type="Proteomes" id="UP000387223"/>
    </source>
</evidence>
<evidence type="ECO:0000256" key="14">
    <source>
        <dbReference type="SAM" id="Phobius"/>
    </source>
</evidence>
<evidence type="ECO:0000256" key="4">
    <source>
        <dbReference type="ARBA" id="ARBA00007971"/>
    </source>
</evidence>
<dbReference type="GO" id="GO:0003774">
    <property type="term" value="F:cytoskeletal motor activity"/>
    <property type="evidence" value="ECO:0007669"/>
    <property type="project" value="InterPro"/>
</dbReference>
<evidence type="ECO:0000313" key="17">
    <source>
        <dbReference type="EMBL" id="GBO83092.1"/>
    </source>
</evidence>
<keyword evidence="8 14" id="KW-1133">Transmembrane helix</keyword>
<keyword evidence="17" id="KW-0282">Flagellum</keyword>
<dbReference type="GO" id="GO:0009431">
    <property type="term" value="C:bacterial-type flagellum basal body, MS ring"/>
    <property type="evidence" value="ECO:0007669"/>
    <property type="project" value="InterPro"/>
</dbReference>
<dbReference type="GO" id="GO:0005886">
    <property type="term" value="C:plasma membrane"/>
    <property type="evidence" value="ECO:0007669"/>
    <property type="project" value="UniProtKB-SubCell"/>
</dbReference>
<keyword evidence="9 14" id="KW-0472">Membrane</keyword>
<feature type="compositionally biased region" description="Polar residues" evidence="13">
    <location>
        <begin position="1"/>
        <end position="12"/>
    </location>
</feature>
<evidence type="ECO:0000256" key="13">
    <source>
        <dbReference type="SAM" id="MobiDB-lite"/>
    </source>
</evidence>
<gene>
    <name evidence="17" type="primary">fliF</name>
    <name evidence="17" type="ORF">MS5N3_05430</name>
    <name evidence="18" type="ORF">MSSD14B_09070</name>
</gene>
<evidence type="ECO:0000256" key="3">
    <source>
        <dbReference type="ARBA" id="ARBA00004651"/>
    </source>
</evidence>
<keyword evidence="10 12" id="KW-0975">Bacterial flagellum</keyword>
<dbReference type="Proteomes" id="UP000340077">
    <property type="component" value="Unassembled WGS sequence"/>
</dbReference>
<dbReference type="InterPro" id="IPR043427">
    <property type="entry name" value="YscJ/FliF"/>
</dbReference>
<evidence type="ECO:0000256" key="10">
    <source>
        <dbReference type="ARBA" id="ARBA00023143"/>
    </source>
</evidence>
<protein>
    <recommendedName>
        <fullName evidence="5 12">Flagellar M-ring protein</fullName>
    </recommendedName>
</protein>
<comment type="function">
    <text evidence="1 12">The M ring may be actively involved in energy transduction.</text>
</comment>
<dbReference type="PRINTS" id="PR01009">
    <property type="entry name" value="FLGMRINGFLIF"/>
</dbReference>
<comment type="caution">
    <text evidence="17">The sequence shown here is derived from an EMBL/GenBank/DDBJ whole genome shotgun (WGS) entry which is preliminary data.</text>
</comment>
<reference evidence="19 20" key="1">
    <citation type="journal article" date="2019" name="J. Gen. Appl. Microbiol.">
        <title>Aerobic degradation of cis-dichloroethene by the marine bacterium Marinobacter salsuginis strain 5N-3.</title>
        <authorList>
            <person name="Inoue Y."/>
            <person name="Fukunaga Y."/>
            <person name="Katsumata H."/>
            <person name="Ohji S."/>
            <person name="Hosoyama A."/>
            <person name="Mori K."/>
            <person name="Ando K."/>
        </authorList>
    </citation>
    <scope>NUCLEOTIDE SEQUENCE [LARGE SCALE GENOMIC DNA]</scope>
    <source>
        <strain evidence="17 19">5N-3</strain>
        <strain evidence="18 20">NBRC 109114</strain>
    </source>
</reference>
<dbReference type="InterPro" id="IPR013556">
    <property type="entry name" value="Flag_M-ring_C"/>
</dbReference>
<evidence type="ECO:0000256" key="11">
    <source>
        <dbReference type="ARBA" id="ARBA00025936"/>
    </source>
</evidence>
<sequence length="567" mass="61814">MASVPAESNPSNMPAAREGDAPESRSDLFMGFNRLNLLRQIGLMVGLAASVALGLAVVLWAQEPNYQPVVGDLSSYNPQDVTSILDNSGIDYKMDPRTGALLVPSEQVYDARLKLAAEGVTDRQTMGYELLDQERGLGTSQFMETISYRRGLEGELARTVASMRGVRNARVHLAIPERSVFVRDARDPSASVFLEVFAGRRPEQEQINAIVNLVAGSVPMMSKEHVTVVDQNGNLLTGKESQSTADQMADQYEYTAKVEERLTRRVASLIAPIVGDGRYRAEVSADLDFSSVEQAEELFNPEQQAVRSERELTEQRAAGAQGGIPGALANQPPADATVPEQAAGADGEEAAPQPVNVRRESTRNYEMDRTVSYRRQELGRVKRVTVALAVDDMKVVDPQTGEVSYEPWPEQELQRLSMLVRDAVGYSAARGDSVTVMNTAFAPEEAVEFEAPAFWEQPWFWDLMKQVLAGLVILVLVLGLLRPTLKSLSGGGQRERGLDSGSGGGYGGLDDIEGGDELRKAMSAQDDLLLPGATDGYDRQLNALKGLIAEDPARVAQVMRQWVNVDD</sequence>
<keyword evidence="6" id="KW-1003">Cell membrane</keyword>
<feature type="domain" description="Flagellar M-ring C-terminal" evidence="16">
    <location>
        <begin position="271"/>
        <end position="441"/>
    </location>
</feature>
<dbReference type="InterPro" id="IPR006182">
    <property type="entry name" value="FliF_N_dom"/>
</dbReference>
<feature type="region of interest" description="Disordered" evidence="13">
    <location>
        <begin position="301"/>
        <end position="355"/>
    </location>
</feature>
<keyword evidence="17" id="KW-0966">Cell projection</keyword>
<evidence type="ECO:0000313" key="18">
    <source>
        <dbReference type="EMBL" id="GBO87239.1"/>
    </source>
</evidence>
<proteinExistence type="inferred from homology"/>
<organism evidence="17 19">
    <name type="scientific">Marinobacter salsuginis</name>
    <dbReference type="NCBI Taxonomy" id="418719"/>
    <lineage>
        <taxon>Bacteria</taxon>
        <taxon>Pseudomonadati</taxon>
        <taxon>Pseudomonadota</taxon>
        <taxon>Gammaproteobacteria</taxon>
        <taxon>Pseudomonadales</taxon>
        <taxon>Marinobacteraceae</taxon>
        <taxon>Marinobacter</taxon>
    </lineage>
</organism>
<feature type="compositionally biased region" description="Low complexity" evidence="13">
    <location>
        <begin position="339"/>
        <end position="354"/>
    </location>
</feature>
<evidence type="ECO:0000259" key="15">
    <source>
        <dbReference type="Pfam" id="PF01514"/>
    </source>
</evidence>
<keyword evidence="17" id="KW-0969">Cilium</keyword>
<dbReference type="GO" id="GO:0071973">
    <property type="term" value="P:bacterial-type flagellum-dependent cell motility"/>
    <property type="evidence" value="ECO:0007669"/>
    <property type="project" value="InterPro"/>
</dbReference>
<evidence type="ECO:0000256" key="6">
    <source>
        <dbReference type="ARBA" id="ARBA00022475"/>
    </source>
</evidence>
<comment type="similarity">
    <text evidence="4 12">Belongs to the FliF family.</text>
</comment>
<evidence type="ECO:0000256" key="9">
    <source>
        <dbReference type="ARBA" id="ARBA00023136"/>
    </source>
</evidence>
<feature type="transmembrane region" description="Helical" evidence="14">
    <location>
        <begin position="41"/>
        <end position="61"/>
    </location>
</feature>
<evidence type="ECO:0000259" key="16">
    <source>
        <dbReference type="Pfam" id="PF08345"/>
    </source>
</evidence>
<dbReference type="Proteomes" id="UP000387223">
    <property type="component" value="Unassembled WGS sequence"/>
</dbReference>
<keyword evidence="19" id="KW-1185">Reference proteome</keyword>
<name>A0A5M3PJJ8_9GAMM</name>
<evidence type="ECO:0000313" key="19">
    <source>
        <dbReference type="Proteomes" id="UP000340077"/>
    </source>
</evidence>
<dbReference type="NCBIfam" id="TIGR00206">
    <property type="entry name" value="fliF"/>
    <property type="match status" value="1"/>
</dbReference>
<dbReference type="Pfam" id="PF08345">
    <property type="entry name" value="YscJ_FliF_C"/>
    <property type="match status" value="1"/>
</dbReference>
<evidence type="ECO:0000256" key="2">
    <source>
        <dbReference type="ARBA" id="ARBA00004117"/>
    </source>
</evidence>
<evidence type="ECO:0000256" key="5">
    <source>
        <dbReference type="ARBA" id="ARBA00017949"/>
    </source>
</evidence>
<dbReference type="PIRSF" id="PIRSF004862">
    <property type="entry name" value="FliF"/>
    <property type="match status" value="1"/>
</dbReference>
<evidence type="ECO:0000256" key="12">
    <source>
        <dbReference type="PIRNR" id="PIRNR004862"/>
    </source>
</evidence>
<comment type="subunit">
    <text evidence="11">The basal body constitutes a major portion of the flagellar organelle and consists of four rings (L,P,S, and M) mounted on a central rod. The M ring is integral to the inner membrane of the cell and may be connected to the flagellar rod via the S ring. The S (supramembrane ring) lies just distal to the M ring. The L and P rings lie in the outer membrane and the periplasmic space, respectively.</text>
</comment>
<dbReference type="EMBL" id="BGZI01000003">
    <property type="protein sequence ID" value="GBO87239.1"/>
    <property type="molecule type" value="Genomic_DNA"/>
</dbReference>
<feature type="region of interest" description="Disordered" evidence="13">
    <location>
        <begin position="1"/>
        <end position="23"/>
    </location>
</feature>